<dbReference type="AlphaFoldDB" id="A0A7T8KCM5"/>
<evidence type="ECO:0000313" key="2">
    <source>
        <dbReference type="Proteomes" id="UP000595437"/>
    </source>
</evidence>
<sequence>MEPRHPLYISGALPYSIFSLHRPSPSSCQAFPPSPRCLQLLRAHCHLAARRLNEP</sequence>
<organism evidence="1 2">
    <name type="scientific">Caligus rogercresseyi</name>
    <name type="common">Sea louse</name>
    <dbReference type="NCBI Taxonomy" id="217165"/>
    <lineage>
        <taxon>Eukaryota</taxon>
        <taxon>Metazoa</taxon>
        <taxon>Ecdysozoa</taxon>
        <taxon>Arthropoda</taxon>
        <taxon>Crustacea</taxon>
        <taxon>Multicrustacea</taxon>
        <taxon>Hexanauplia</taxon>
        <taxon>Copepoda</taxon>
        <taxon>Siphonostomatoida</taxon>
        <taxon>Caligidae</taxon>
        <taxon>Caligus</taxon>
    </lineage>
</organism>
<proteinExistence type="predicted"/>
<gene>
    <name evidence="1" type="ORF">FKW44_005889</name>
</gene>
<dbReference type="Proteomes" id="UP000595437">
    <property type="component" value="Chromosome 4"/>
</dbReference>
<name>A0A7T8KCM5_CALRO</name>
<keyword evidence="2" id="KW-1185">Reference proteome</keyword>
<protein>
    <submittedName>
        <fullName evidence="1">Uncharacterized protein</fullName>
    </submittedName>
</protein>
<evidence type="ECO:0000313" key="1">
    <source>
        <dbReference type="EMBL" id="QQP53414.1"/>
    </source>
</evidence>
<reference evidence="2" key="1">
    <citation type="submission" date="2021-01" db="EMBL/GenBank/DDBJ databases">
        <title>Caligus Genome Assembly.</title>
        <authorList>
            <person name="Gallardo-Escarate C."/>
        </authorList>
    </citation>
    <scope>NUCLEOTIDE SEQUENCE [LARGE SCALE GENOMIC DNA]</scope>
</reference>
<dbReference type="EMBL" id="CP045893">
    <property type="protein sequence ID" value="QQP53414.1"/>
    <property type="molecule type" value="Genomic_DNA"/>
</dbReference>
<accession>A0A7T8KCM5</accession>